<reference evidence="2" key="1">
    <citation type="submission" date="2022-11" db="UniProtKB">
        <authorList>
            <consortium name="WormBaseParasite"/>
        </authorList>
    </citation>
    <scope>IDENTIFICATION</scope>
</reference>
<accession>A0AC35G047</accession>
<protein>
    <submittedName>
        <fullName evidence="2">Uncharacterized protein</fullName>
    </submittedName>
</protein>
<proteinExistence type="predicted"/>
<evidence type="ECO:0000313" key="2">
    <source>
        <dbReference type="WBParaSite" id="PS1159_v2.g22515.t1"/>
    </source>
</evidence>
<sequence>MSTKNFLSLKDKQQSFASDAKDDSRFSNLNLNRNYKLSDFSPVQSVSKSNNNKYCDSTVSDNREDKRKLQTWNKLSDSCLTTLSLNDKNEGVKKDWKKNDSLNSTKNSTLSFRISAYESSTEATVFDDSFNENDKKVLIKGKSVFDSTIVIENPFEFQRQQNDKISEPEMAQFIASQRLLNPNKASGNQHIIFKVQ</sequence>
<organism evidence="1 2">
    <name type="scientific">Panagrolaimus sp. PS1159</name>
    <dbReference type="NCBI Taxonomy" id="55785"/>
    <lineage>
        <taxon>Eukaryota</taxon>
        <taxon>Metazoa</taxon>
        <taxon>Ecdysozoa</taxon>
        <taxon>Nematoda</taxon>
        <taxon>Chromadorea</taxon>
        <taxon>Rhabditida</taxon>
        <taxon>Tylenchina</taxon>
        <taxon>Panagrolaimomorpha</taxon>
        <taxon>Panagrolaimoidea</taxon>
        <taxon>Panagrolaimidae</taxon>
        <taxon>Panagrolaimus</taxon>
    </lineage>
</organism>
<name>A0AC35G047_9BILA</name>
<dbReference type="Proteomes" id="UP000887580">
    <property type="component" value="Unplaced"/>
</dbReference>
<evidence type="ECO:0000313" key="1">
    <source>
        <dbReference type="Proteomes" id="UP000887580"/>
    </source>
</evidence>
<dbReference type="WBParaSite" id="PS1159_v2.g22515.t1">
    <property type="protein sequence ID" value="PS1159_v2.g22515.t1"/>
    <property type="gene ID" value="PS1159_v2.g22515"/>
</dbReference>